<dbReference type="Pfam" id="PF22725">
    <property type="entry name" value="GFO_IDH_MocA_C3"/>
    <property type="match status" value="1"/>
</dbReference>
<accession>A0A0E3ZY94</accession>
<feature type="domain" description="Gfo/Idh/MocA-like oxidoreductase N-terminal" evidence="3">
    <location>
        <begin position="3"/>
        <end position="119"/>
    </location>
</feature>
<dbReference type="PATRIC" id="fig|1379870.5.peg.4963"/>
<comment type="similarity">
    <text evidence="1">Belongs to the Gfo/Idh/MocA family.</text>
</comment>
<dbReference type="PANTHER" id="PTHR22604:SF105">
    <property type="entry name" value="TRANS-1,2-DIHYDROBENZENE-1,2-DIOL DEHYDROGENASE"/>
    <property type="match status" value="1"/>
</dbReference>
<dbReference type="EMBL" id="CP010429">
    <property type="protein sequence ID" value="AKD57319.1"/>
    <property type="molecule type" value="Genomic_DNA"/>
</dbReference>
<dbReference type="AlphaFoldDB" id="A0A0E3ZY94"/>
<organism evidence="5 6">
    <name type="scientific">Spirosoma radiotolerans</name>
    <dbReference type="NCBI Taxonomy" id="1379870"/>
    <lineage>
        <taxon>Bacteria</taxon>
        <taxon>Pseudomonadati</taxon>
        <taxon>Bacteroidota</taxon>
        <taxon>Cytophagia</taxon>
        <taxon>Cytophagales</taxon>
        <taxon>Cytophagaceae</taxon>
        <taxon>Spirosoma</taxon>
    </lineage>
</organism>
<dbReference type="InterPro" id="IPR000683">
    <property type="entry name" value="Gfo/Idh/MocA-like_OxRdtase_N"/>
</dbReference>
<keyword evidence="2" id="KW-0560">Oxidoreductase</keyword>
<evidence type="ECO:0000313" key="6">
    <source>
        <dbReference type="Proteomes" id="UP000033054"/>
    </source>
</evidence>
<dbReference type="PANTHER" id="PTHR22604">
    <property type="entry name" value="OXIDOREDUCTASES"/>
    <property type="match status" value="1"/>
</dbReference>
<dbReference type="GO" id="GO:0016491">
    <property type="term" value="F:oxidoreductase activity"/>
    <property type="evidence" value="ECO:0007669"/>
    <property type="project" value="UniProtKB-KW"/>
</dbReference>
<dbReference type="Proteomes" id="UP000033054">
    <property type="component" value="Chromosome"/>
</dbReference>
<evidence type="ECO:0000259" key="3">
    <source>
        <dbReference type="Pfam" id="PF01408"/>
    </source>
</evidence>
<dbReference type="Pfam" id="PF01408">
    <property type="entry name" value="GFO_IDH_MocA"/>
    <property type="match status" value="1"/>
</dbReference>
<dbReference type="OrthoDB" id="9795543at2"/>
<feature type="domain" description="GFO/IDH/MocA-like oxidoreductase" evidence="4">
    <location>
        <begin position="130"/>
        <end position="244"/>
    </location>
</feature>
<dbReference type="SUPFAM" id="SSF51735">
    <property type="entry name" value="NAD(P)-binding Rossmann-fold domains"/>
    <property type="match status" value="1"/>
</dbReference>
<sequence length="332" mass="36024">MTRWGILGPGRIAHKFAQDLLTLPDAQLYAVASTNQQRAEEFASAYGAPHAFGSYEELLTLPDLDVVYVATPHIKHHENALMLLNGGVSVLGEKPFAMNSEQVRDMVDLARAKGVFLMEALWSRFMPGIEKALALVQAGAIGKVVSVKANFGFKAPFSPEGRLFDKALGGGSLLDIGIYPLFLSYLILGKPTGVKASAIFGSTGVDEQCGMVLTYSDGAIALLDSTLQAQTDCIGLIQGETGQIRIHSRFHETMGVTLVRENEEPTEFDFTRTTHGYDYEARHVMQCLAEGRTESPLWSLDDSLNLMALLDAVRAEAGIVYDSHQSSKGALL</sequence>
<dbReference type="InterPro" id="IPR055170">
    <property type="entry name" value="GFO_IDH_MocA-like_dom"/>
</dbReference>
<evidence type="ECO:0000256" key="2">
    <source>
        <dbReference type="ARBA" id="ARBA00023002"/>
    </source>
</evidence>
<evidence type="ECO:0000259" key="4">
    <source>
        <dbReference type="Pfam" id="PF22725"/>
    </source>
</evidence>
<dbReference type="SUPFAM" id="SSF55347">
    <property type="entry name" value="Glyceraldehyde-3-phosphate dehydrogenase-like, C-terminal domain"/>
    <property type="match status" value="1"/>
</dbReference>
<dbReference type="GO" id="GO:0000166">
    <property type="term" value="F:nucleotide binding"/>
    <property type="evidence" value="ECO:0007669"/>
    <property type="project" value="InterPro"/>
</dbReference>
<keyword evidence="6" id="KW-1185">Reference proteome</keyword>
<name>A0A0E3ZY94_9BACT</name>
<proteinExistence type="inferred from homology"/>
<dbReference type="STRING" id="1379870.SD10_22925"/>
<protein>
    <submittedName>
        <fullName evidence="5">Oxidoreductase</fullName>
    </submittedName>
</protein>
<gene>
    <name evidence="5" type="ORF">SD10_22925</name>
</gene>
<evidence type="ECO:0000313" key="5">
    <source>
        <dbReference type="EMBL" id="AKD57319.1"/>
    </source>
</evidence>
<dbReference type="Gene3D" id="3.40.50.720">
    <property type="entry name" value="NAD(P)-binding Rossmann-like Domain"/>
    <property type="match status" value="1"/>
</dbReference>
<dbReference type="KEGG" id="srd:SD10_22925"/>
<dbReference type="HOGENOM" id="CLU_023194_7_2_10"/>
<dbReference type="InterPro" id="IPR036291">
    <property type="entry name" value="NAD(P)-bd_dom_sf"/>
</dbReference>
<evidence type="ECO:0000256" key="1">
    <source>
        <dbReference type="ARBA" id="ARBA00010928"/>
    </source>
</evidence>
<dbReference type="RefSeq" id="WP_046577055.1">
    <property type="nucleotide sequence ID" value="NZ_CP010429.1"/>
</dbReference>
<reference evidence="5 6" key="1">
    <citation type="journal article" date="2014" name="Curr. Microbiol.">
        <title>Spirosoma radiotolerans sp. nov., a gamma-radiation-resistant bacterium isolated from gamma ray-irradiated soil.</title>
        <authorList>
            <person name="Lee J.J."/>
            <person name="Srinivasan S."/>
            <person name="Lim S."/>
            <person name="Joe M."/>
            <person name="Im S."/>
            <person name="Bae S.I."/>
            <person name="Park K.R."/>
            <person name="Han J.H."/>
            <person name="Park S.H."/>
            <person name="Joo B.M."/>
            <person name="Park S.J."/>
            <person name="Kim M.K."/>
        </authorList>
    </citation>
    <scope>NUCLEOTIDE SEQUENCE [LARGE SCALE GENOMIC DNA]</scope>
    <source>
        <strain evidence="5 6">DG5A</strain>
    </source>
</reference>
<dbReference type="Gene3D" id="3.30.360.10">
    <property type="entry name" value="Dihydrodipicolinate Reductase, domain 2"/>
    <property type="match status" value="1"/>
</dbReference>
<dbReference type="InterPro" id="IPR050984">
    <property type="entry name" value="Gfo/Idh/MocA_domain"/>
</dbReference>